<comment type="caution">
    <text evidence="1">The sequence shown here is derived from an EMBL/GenBank/DDBJ whole genome shotgun (WGS) entry which is preliminary data.</text>
</comment>
<dbReference type="EMBL" id="JAJFZP010000005">
    <property type="protein sequence ID" value="MCC3268724.1"/>
    <property type="molecule type" value="Genomic_DNA"/>
</dbReference>
<protein>
    <submittedName>
        <fullName evidence="1">Uncharacterized protein</fullName>
    </submittedName>
</protein>
<gene>
    <name evidence="1" type="ORF">LJ751_05025</name>
</gene>
<dbReference type="AlphaFoldDB" id="A0A9X1S724"/>
<dbReference type="RefSeq" id="WP_227907197.1">
    <property type="nucleotide sequence ID" value="NZ_CP095461.1"/>
</dbReference>
<evidence type="ECO:0000313" key="2">
    <source>
        <dbReference type="Proteomes" id="UP001139264"/>
    </source>
</evidence>
<evidence type="ECO:0000313" key="1">
    <source>
        <dbReference type="EMBL" id="MCC3268724.1"/>
    </source>
</evidence>
<sequence length="116" mass="13015">MKELERRLPDECSARHEWRQLIAMSVELMVVNPRDVYAAGQAAAYVTKAVEDLAGIEQGLPALIRMDWYSPAASEFTALLGQHIKYVSTTLEDLRVCAEAVARHVEEIRAQGYEVP</sequence>
<dbReference type="Proteomes" id="UP001139264">
    <property type="component" value="Unassembled WGS sequence"/>
</dbReference>
<reference evidence="1" key="1">
    <citation type="submission" date="2021-10" db="EMBL/GenBank/DDBJ databases">
        <title>Novel species in genus Arthrobacter.</title>
        <authorList>
            <person name="Liu Y."/>
        </authorList>
    </citation>
    <scope>NUCLEOTIDE SEQUENCE</scope>
    <source>
        <strain evidence="1">Zg-Y809</strain>
    </source>
</reference>
<accession>A0A9X1S724</accession>
<proteinExistence type="predicted"/>
<organism evidence="1 2">
    <name type="scientific">Arthrobacter gengyunqii</name>
    <dbReference type="NCBI Taxonomy" id="2886940"/>
    <lineage>
        <taxon>Bacteria</taxon>
        <taxon>Bacillati</taxon>
        <taxon>Actinomycetota</taxon>
        <taxon>Actinomycetes</taxon>
        <taxon>Micrococcales</taxon>
        <taxon>Micrococcaceae</taxon>
        <taxon>Arthrobacter</taxon>
    </lineage>
</organism>
<name>A0A9X1S724_9MICC</name>